<comment type="catalytic activity">
    <reaction evidence="1 8">
        <text>Release of N-terminal proline from a peptide.</text>
        <dbReference type="EC" id="3.4.11.5"/>
    </reaction>
</comment>
<dbReference type="InterPro" id="IPR029058">
    <property type="entry name" value="AB_hydrolase_fold"/>
</dbReference>
<evidence type="ECO:0000259" key="10">
    <source>
        <dbReference type="Pfam" id="PF00561"/>
    </source>
</evidence>
<reference evidence="11" key="1">
    <citation type="submission" date="2016-04" db="EMBL/GenBank/DDBJ databases">
        <authorList>
            <person name="Nguyen H.D."/>
            <person name="Samba Siva P."/>
            <person name="Cullis J."/>
            <person name="Levesque C.A."/>
            <person name="Hambleton S."/>
        </authorList>
    </citation>
    <scope>NUCLEOTIDE SEQUENCE</scope>
    <source>
        <strain evidence="11">DAOMC 236416</strain>
    </source>
</reference>
<evidence type="ECO:0000256" key="3">
    <source>
        <dbReference type="ARBA" id="ARBA00010088"/>
    </source>
</evidence>
<dbReference type="InterPro" id="IPR002410">
    <property type="entry name" value="Peptidase_S33"/>
</dbReference>
<dbReference type="InterPro" id="IPR000073">
    <property type="entry name" value="AB_hydrolase_1"/>
</dbReference>
<keyword evidence="12" id="KW-1185">Reference proteome</keyword>
<reference evidence="11" key="2">
    <citation type="journal article" date="2019" name="IMA Fungus">
        <title>Genome sequencing and comparison of five Tilletia species to identify candidate genes for the detection of regulated species infecting wheat.</title>
        <authorList>
            <person name="Nguyen H.D.T."/>
            <person name="Sultana T."/>
            <person name="Kesanakurti P."/>
            <person name="Hambleton S."/>
        </authorList>
    </citation>
    <scope>NUCLEOTIDE SEQUENCE</scope>
    <source>
        <strain evidence="11">DAOMC 236416</strain>
    </source>
</reference>
<comment type="subcellular location">
    <subcellularLocation>
        <location evidence="2">Cytoplasm</location>
    </subcellularLocation>
</comment>
<accession>A0A8T8SWS5</accession>
<dbReference type="InterPro" id="IPR005944">
    <property type="entry name" value="Pro_iminopeptidase"/>
</dbReference>
<dbReference type="PRINTS" id="PR00793">
    <property type="entry name" value="PROAMNOPTASE"/>
</dbReference>
<dbReference type="AlphaFoldDB" id="A0A8T8SWS5"/>
<comment type="caution">
    <text evidence="11">The sequence shown here is derived from an EMBL/GenBank/DDBJ whole genome shotgun (WGS) entry which is preliminary data.</text>
</comment>
<dbReference type="EMBL" id="LWDF02000410">
    <property type="protein sequence ID" value="KAE8249086.1"/>
    <property type="molecule type" value="Genomic_DNA"/>
</dbReference>
<feature type="domain" description="AB hydrolase-1" evidence="10">
    <location>
        <begin position="208"/>
        <end position="472"/>
    </location>
</feature>
<evidence type="ECO:0000256" key="4">
    <source>
        <dbReference type="ARBA" id="ARBA00022438"/>
    </source>
</evidence>
<dbReference type="GO" id="GO:0005737">
    <property type="term" value="C:cytoplasm"/>
    <property type="evidence" value="ECO:0007669"/>
    <property type="project" value="UniProtKB-SubCell"/>
</dbReference>
<dbReference type="PRINTS" id="PR00111">
    <property type="entry name" value="ABHYDROLASE"/>
</dbReference>
<dbReference type="GO" id="GO:0006508">
    <property type="term" value="P:proteolysis"/>
    <property type="evidence" value="ECO:0007669"/>
    <property type="project" value="UniProtKB-KW"/>
</dbReference>
<name>A0A8T8SWS5_9BASI</name>
<dbReference type="EC" id="3.4.11.5" evidence="8"/>
<sequence length="491" mass="53880">MSQEGTVMDFPSHEPDQTGGTTTNKEGGAFTRFRKRLSILSVSGTRKKNGSEEAAEADYNSPAAPAAAVRDYGAADDDYSTPAHAYAPAPMTDVDAEQEEEAAPAVPQKDSTVPKRKTSTRDPTLASFGATTAAPTAAAETTKAGGGDYLSQPVLPSYSPTLRSLQGPKSSLRELYPPIEPYASGTLQVEGGLHSIYWELSGKKGGKAVVFLHGGPGGGTSGDDRRWFDPEVYQILVFDQRGAGNSTPSASLEKNTTWSLIEDIEALRVYVAGAPEKWHVFGGSWGSTLALAYAQTHPERVSALILRGIFTLRRSELLFFYQDGASHIFPDLFARYRDFIPEEERDDLIDAYHRRLTGEDEGVKLEAAKRWSQWEDGTCKLYVPIETLSKGDADKRYLEFARIECHYFQNRGFFPTDDYLLSPPQLAKISHIPTTIVQGRYDVVCPARSSWDLHLGLPDAKYVVVPDAGHSAKEAGIRDALVRACDEYRRI</sequence>
<gene>
    <name evidence="11" type="ORF">A4X13_0g5346</name>
</gene>
<evidence type="ECO:0000313" key="11">
    <source>
        <dbReference type="EMBL" id="KAE8249086.1"/>
    </source>
</evidence>
<evidence type="ECO:0000256" key="5">
    <source>
        <dbReference type="ARBA" id="ARBA00022490"/>
    </source>
</evidence>
<evidence type="ECO:0000256" key="7">
    <source>
        <dbReference type="ARBA" id="ARBA00022801"/>
    </source>
</evidence>
<evidence type="ECO:0000256" key="1">
    <source>
        <dbReference type="ARBA" id="ARBA00001585"/>
    </source>
</evidence>
<organism evidence="11 12">
    <name type="scientific">Tilletia indica</name>
    <dbReference type="NCBI Taxonomy" id="43049"/>
    <lineage>
        <taxon>Eukaryota</taxon>
        <taxon>Fungi</taxon>
        <taxon>Dikarya</taxon>
        <taxon>Basidiomycota</taxon>
        <taxon>Ustilaginomycotina</taxon>
        <taxon>Exobasidiomycetes</taxon>
        <taxon>Tilletiales</taxon>
        <taxon>Tilletiaceae</taxon>
        <taxon>Tilletia</taxon>
    </lineage>
</organism>
<keyword evidence="7 8" id="KW-0378">Hydrolase</keyword>
<dbReference type="NCBIfam" id="TIGR01249">
    <property type="entry name" value="pro_imino_pep_1"/>
    <property type="match status" value="1"/>
</dbReference>
<evidence type="ECO:0000256" key="9">
    <source>
        <dbReference type="SAM" id="MobiDB-lite"/>
    </source>
</evidence>
<feature type="compositionally biased region" description="Low complexity" evidence="9">
    <location>
        <begin position="57"/>
        <end position="72"/>
    </location>
</feature>
<evidence type="ECO:0000256" key="2">
    <source>
        <dbReference type="ARBA" id="ARBA00004496"/>
    </source>
</evidence>
<comment type="similarity">
    <text evidence="3 8">Belongs to the peptidase S33 family.</text>
</comment>
<evidence type="ECO:0000256" key="8">
    <source>
        <dbReference type="RuleBase" id="RU003421"/>
    </source>
</evidence>
<keyword evidence="6 8" id="KW-0645">Protease</keyword>
<dbReference type="Pfam" id="PF00561">
    <property type="entry name" value="Abhydrolase_1"/>
    <property type="match status" value="1"/>
</dbReference>
<keyword evidence="4 8" id="KW-0031">Aminopeptidase</keyword>
<feature type="region of interest" description="Disordered" evidence="9">
    <location>
        <begin position="1"/>
        <end position="146"/>
    </location>
</feature>
<dbReference type="PANTHER" id="PTHR43722:SF1">
    <property type="entry name" value="PROLINE IMINOPEPTIDASE"/>
    <property type="match status" value="1"/>
</dbReference>
<keyword evidence="5" id="KW-0963">Cytoplasm</keyword>
<dbReference type="Proteomes" id="UP000077521">
    <property type="component" value="Unassembled WGS sequence"/>
</dbReference>
<dbReference type="PANTHER" id="PTHR43722">
    <property type="entry name" value="PROLINE IMINOPEPTIDASE"/>
    <property type="match status" value="1"/>
</dbReference>
<dbReference type="Gene3D" id="3.40.50.1820">
    <property type="entry name" value="alpha/beta hydrolase"/>
    <property type="match status" value="1"/>
</dbReference>
<evidence type="ECO:0000256" key="6">
    <source>
        <dbReference type="ARBA" id="ARBA00022670"/>
    </source>
</evidence>
<dbReference type="SUPFAM" id="SSF53474">
    <property type="entry name" value="alpha/beta-Hydrolases"/>
    <property type="match status" value="1"/>
</dbReference>
<feature type="compositionally biased region" description="Low complexity" evidence="9">
    <location>
        <begin position="129"/>
        <end position="143"/>
    </location>
</feature>
<dbReference type="GO" id="GO:0004177">
    <property type="term" value="F:aminopeptidase activity"/>
    <property type="evidence" value="ECO:0007669"/>
    <property type="project" value="UniProtKB-KW"/>
</dbReference>
<evidence type="ECO:0000313" key="12">
    <source>
        <dbReference type="Proteomes" id="UP000077521"/>
    </source>
</evidence>
<proteinExistence type="inferred from homology"/>
<protein>
    <recommendedName>
        <fullName evidence="8">Proline iminopeptidase</fullName>
        <ecNumber evidence="8">3.4.11.5</ecNumber>
    </recommendedName>
</protein>